<feature type="repeat" description="ANK" evidence="3">
    <location>
        <begin position="1632"/>
        <end position="1664"/>
    </location>
</feature>
<dbReference type="InterPro" id="IPR036770">
    <property type="entry name" value="Ankyrin_rpt-contain_sf"/>
</dbReference>
<dbReference type="Pfam" id="PF12796">
    <property type="entry name" value="Ank_2"/>
    <property type="match status" value="19"/>
</dbReference>
<dbReference type="PRINTS" id="PR01415">
    <property type="entry name" value="ANKYRIN"/>
</dbReference>
<dbReference type="OrthoDB" id="10250315at2759"/>
<feature type="repeat" description="ANK" evidence="3">
    <location>
        <begin position="1300"/>
        <end position="1322"/>
    </location>
</feature>
<feature type="repeat" description="ANK" evidence="3">
    <location>
        <begin position="1227"/>
        <end position="1249"/>
    </location>
</feature>
<feature type="repeat" description="ANK" evidence="3">
    <location>
        <begin position="655"/>
        <end position="687"/>
    </location>
</feature>
<keyword evidence="7" id="KW-1185">Reference proteome</keyword>
<dbReference type="Proteomes" id="UP000683360">
    <property type="component" value="Unassembled WGS sequence"/>
</dbReference>
<sequence length="2046" mass="230774">MATSLSQEDINFLRLAGLLIRVAPRAVRRRFDYELHPELLQQFLSKNRSTIHDLTYKKRIFTVAQYDLLYPRGSSKVSSDKFDVSLMVCLLRHFTDLDIQDSLPVETIHTEAADISRIKFYRNKIVHSDSGKVNENKFSEIWKCVAEAILRLAPEIKPEIDALISSSLTNVTDIIDFIRLEKQLEKTNQHMVTINKKLETLEIEKNNITEIQLRTLKEWRNTDKKYIPTSATTFIQQSLNQTTGVIITGSPGCGKSAVTHHVALELEKEKYEIIPCDDPSEIFKHFTKDKFQVFVIDDVCGKFALNQQKAESWEQNDCKLSMLIESCNQNDDNDENDSKSVHKFIITCRENIYVHEAFPKLTCFSLVQCSFSTEYKITPEERRTIALSYVPEKTVNDIENICLYDFFPLLCSLYCTNLNQDHRFFIDPVEIIGNEIIEMKKRSTSSFLCISLLVLRNNKFCIDELRSEDVQQLVNAICWECKIEPVSIVTIFNSFECLKGVYITESDDFYTAIHDKMFDIISAAIAPSIMKCLIEHVDIAFLANRTYISSFTQNSVPFVIQIPQEFESQFLQRQIKEAMKGKYWEVFGSIQTEKEAYRKLLLLFLKEQDACQQISYDFDEDGNTPLYVSSHLGYIDFVEYFVVNYPYHMEVKDKEGRSPFYVACEKGRIAVVRYLMKYNEDINAGNADETTALSATCQNGHTEVAQLLLDNNADINISNIYNQNTLYFACLSGNVKLVKLLLTGEYNADVKSRDTFGQTGLHAACQNGHTETVKTLIEFGMDVNEKDKIGSTPLYLACRHGCHDTVKYLLDLNGQALNSRVDTTITHKKGWSALHLACQNGHKEVIKLLIDVGMNINDTTNRGSTPLHLACFGGQYETVKFLLDLNGQEFNSRVDTTIKDKEGWSALHLACQNGHKEVIKLLIDVGMNINDTTNRGSTPLHNACFGGHYETVKFLLDLNGQEFNSREDTTIKDKAGWSALHLACRNGHKEVIKLLIDVGMNINDTTNRGSTPLHHACFGGHYETVKFLLDLNGQEFNSRVDTTIKDEEGWSALHLACRNGHKEVIKLLIDVGMNINDTAYRGSTPLHKACQEGHYETVKFLLDLNDQEFNSRVDTTIKDNEGWSALHLACQNRHKEVIKLLIDVGMNINDTTNSGFTPLHMACQEGHYDTVKFLLDLNGQEFNSRVDITIKDEEGWSAFHLACQNGHIQVIKLLIDVCVNINDTTNSGSTPLHMACQEGHYETVKFLLDLNGQEFNSRVDTTIKDNEGWSALHLACQNRHKEVIKLLIDVGMNINDTTNSGSTPLHMACQEGHYETVKFLLDLNCEEFNSRVDITIKDEKGWSAFHLACQNGHIQVIKLLIDVCVNINDTTNSGSTPLLKACQEGHYETVKFLLDLNGQEFNSRVDTTIKDEEGWSALHVACLNGQKEVIKLLIDVGMNINDTTNSGSTPLHMACQEGHYETVKFLLDLNCEEFKSRVDITIKDEEGWSAFHLACQNGHIQVIKLLIDVCVNINDTTNSGSTPLHKACQEGHYETVKFLLDLNGQEFNSRVDTTIKNEEGWSALHLACLNGQKEVIKLLIDVGMNINDTTNSGSTPLHMACQEGHYETVKFLLDLNGQEFNSRVDTTIKDNEGWSALHLACQNRHKEVIKLLIDVGMNINDTTNSGSTPLHMACQEGHYETVKFLLDLNGQEFNSRVDTTIKDKEGWSALHVACLNGKKEVIKLLIDVGMNINDTTNSGSTPLLHACHEGHYETVKFLLDLNCQEFNSRVDTTIKNEEGWSALHLACLNGQKEVIKLLIDVGMNINDTTNSGSTPLHMACQEGHYETVKFLLDLNGQEFNSRVDITIKDEEGWSAFHLACQNGHIQVIKLLIDVCVNINDTTNSGSTPLHKACQEGHYETVKFLLDLNGQEFNSRVDTTIKDEEGWSALHVACLNGKKEVIKLLIDVGMNINDTTNSGSTPLLHACHEGHYETVKFLLDLNGQECNSRVDITIKDGEGWSAFHLACQNVHKEVIQLLIDVGMNINDTTNSGSTPLHTACQEGHYKQ</sequence>
<keyword evidence="1" id="KW-0677">Repeat</keyword>
<feature type="repeat" description="ANK" evidence="3">
    <location>
        <begin position="1738"/>
        <end position="1760"/>
    </location>
</feature>
<feature type="repeat" description="ANK" evidence="3">
    <location>
        <begin position="1446"/>
        <end position="1468"/>
    </location>
</feature>
<dbReference type="EMBL" id="CAJPWZ010002341">
    <property type="protein sequence ID" value="CAG2236081.1"/>
    <property type="molecule type" value="Genomic_DNA"/>
</dbReference>
<gene>
    <name evidence="6" type="ORF">MEDL_48617</name>
</gene>
<feature type="repeat" description="ANK" evidence="3">
    <location>
        <begin position="1778"/>
        <end position="1810"/>
    </location>
</feature>
<feature type="repeat" description="ANK" evidence="3">
    <location>
        <begin position="1705"/>
        <end position="1737"/>
    </location>
</feature>
<evidence type="ECO:0000256" key="1">
    <source>
        <dbReference type="ARBA" id="ARBA00022737"/>
    </source>
</evidence>
<dbReference type="Pfam" id="PF20720">
    <property type="entry name" value="nSTAND3"/>
    <property type="match status" value="1"/>
</dbReference>
<dbReference type="InterPro" id="IPR002110">
    <property type="entry name" value="Ankyrin_rpt"/>
</dbReference>
<feature type="repeat" description="ANK" evidence="3">
    <location>
        <begin position="1811"/>
        <end position="1833"/>
    </location>
</feature>
<feature type="repeat" description="ANK" evidence="3">
    <location>
        <begin position="975"/>
        <end position="1007"/>
    </location>
</feature>
<dbReference type="SMART" id="SM00248">
    <property type="entry name" value="ANK"/>
    <property type="match status" value="39"/>
</dbReference>
<dbReference type="PROSITE" id="PS50088">
    <property type="entry name" value="ANK_REPEAT"/>
    <property type="match status" value="36"/>
</dbReference>
<evidence type="ECO:0000256" key="3">
    <source>
        <dbReference type="PROSITE-ProRule" id="PRU00023"/>
    </source>
</evidence>
<accession>A0A8S3TR55</accession>
<dbReference type="InterPro" id="IPR027417">
    <property type="entry name" value="P-loop_NTPase"/>
</dbReference>
<feature type="repeat" description="ANK" evidence="3">
    <location>
        <begin position="1559"/>
        <end position="1591"/>
    </location>
</feature>
<feature type="repeat" description="ANK" evidence="3">
    <location>
        <begin position="902"/>
        <end position="934"/>
    </location>
</feature>
<name>A0A8S3TR55_MYTED</name>
<dbReference type="Gene3D" id="3.40.50.300">
    <property type="entry name" value="P-loop containing nucleotide triphosphate hydrolases"/>
    <property type="match status" value="1"/>
</dbReference>
<proteinExistence type="predicted"/>
<feature type="repeat" description="ANK" evidence="3">
    <location>
        <begin position="1267"/>
        <end position="1299"/>
    </location>
</feature>
<feature type="repeat" description="ANK" evidence="3">
    <location>
        <begin position="688"/>
        <end position="720"/>
    </location>
</feature>
<feature type="repeat" description="ANK" evidence="3">
    <location>
        <begin position="1997"/>
        <end position="2029"/>
    </location>
</feature>
<dbReference type="SUPFAM" id="SSF52540">
    <property type="entry name" value="P-loop containing nucleoside triphosphate hydrolases"/>
    <property type="match status" value="1"/>
</dbReference>
<dbReference type="InterPro" id="IPR051165">
    <property type="entry name" value="Multifunctional_ANK_Repeat"/>
</dbReference>
<feature type="repeat" description="ANK" evidence="3">
    <location>
        <begin position="1373"/>
        <end position="1395"/>
    </location>
</feature>
<organism evidence="6 7">
    <name type="scientific">Mytilus edulis</name>
    <name type="common">Blue mussel</name>
    <dbReference type="NCBI Taxonomy" id="6550"/>
    <lineage>
        <taxon>Eukaryota</taxon>
        <taxon>Metazoa</taxon>
        <taxon>Spiralia</taxon>
        <taxon>Lophotrochozoa</taxon>
        <taxon>Mollusca</taxon>
        <taxon>Bivalvia</taxon>
        <taxon>Autobranchia</taxon>
        <taxon>Pteriomorphia</taxon>
        <taxon>Mytilida</taxon>
        <taxon>Mytiloidea</taxon>
        <taxon>Mytilidae</taxon>
        <taxon>Mytilinae</taxon>
        <taxon>Mytilus</taxon>
    </lineage>
</organism>
<evidence type="ECO:0000259" key="5">
    <source>
        <dbReference type="Pfam" id="PF20720"/>
    </source>
</evidence>
<dbReference type="PROSITE" id="PS50297">
    <property type="entry name" value="ANK_REP_REGION"/>
    <property type="match status" value="36"/>
</dbReference>
<feature type="repeat" description="ANK" evidence="3">
    <location>
        <begin position="1665"/>
        <end position="1687"/>
    </location>
</feature>
<feature type="domain" description="DZIP3-like HEPN" evidence="4">
    <location>
        <begin position="37"/>
        <end position="169"/>
    </location>
</feature>
<comment type="caution">
    <text evidence="6">The sequence shown here is derived from an EMBL/GenBank/DDBJ whole genome shotgun (WGS) entry which is preliminary data.</text>
</comment>
<feature type="repeat" description="ANK" evidence="3">
    <location>
        <begin position="1154"/>
        <end position="1176"/>
    </location>
</feature>
<feature type="domain" description="Novel STAND NTPase 3" evidence="5">
    <location>
        <begin position="226"/>
        <end position="389"/>
    </location>
</feature>
<reference evidence="6" key="1">
    <citation type="submission" date="2021-03" db="EMBL/GenBank/DDBJ databases">
        <authorList>
            <person name="Bekaert M."/>
        </authorList>
    </citation>
    <scope>NUCLEOTIDE SEQUENCE</scope>
</reference>
<evidence type="ECO:0000259" key="4">
    <source>
        <dbReference type="Pfam" id="PF18738"/>
    </source>
</evidence>
<dbReference type="InterPro" id="IPR049050">
    <property type="entry name" value="nSTAND3"/>
</dbReference>
<feature type="repeat" description="ANK" evidence="3">
    <location>
        <begin position="1851"/>
        <end position="1883"/>
    </location>
</feature>
<dbReference type="Pfam" id="PF18738">
    <property type="entry name" value="HEPN_DZIP3"/>
    <property type="match status" value="1"/>
</dbReference>
<feature type="repeat" description="ANK" evidence="3">
    <location>
        <begin position="1340"/>
        <end position="1372"/>
    </location>
</feature>
<feature type="repeat" description="ANK" evidence="3">
    <location>
        <begin position="829"/>
        <end position="861"/>
    </location>
</feature>
<feature type="repeat" description="ANK" evidence="3">
    <location>
        <begin position="1413"/>
        <end position="1445"/>
    </location>
</feature>
<evidence type="ECO:0000313" key="7">
    <source>
        <dbReference type="Proteomes" id="UP000683360"/>
    </source>
</evidence>
<keyword evidence="2 3" id="KW-0040">ANK repeat</keyword>
<dbReference type="SUPFAM" id="SSF48403">
    <property type="entry name" value="Ankyrin repeat"/>
    <property type="match status" value="4"/>
</dbReference>
<feature type="repeat" description="ANK" evidence="3">
    <location>
        <begin position="1121"/>
        <end position="1153"/>
    </location>
</feature>
<feature type="repeat" description="ANK" evidence="3">
    <location>
        <begin position="862"/>
        <end position="884"/>
    </location>
</feature>
<dbReference type="PANTHER" id="PTHR24123">
    <property type="entry name" value="ANKYRIN REPEAT-CONTAINING"/>
    <property type="match status" value="1"/>
</dbReference>
<feature type="repeat" description="ANK" evidence="3">
    <location>
        <begin position="756"/>
        <end position="788"/>
    </location>
</feature>
<feature type="repeat" description="ANK" evidence="3">
    <location>
        <begin position="1957"/>
        <end position="1979"/>
    </location>
</feature>
<dbReference type="Pfam" id="PF00023">
    <property type="entry name" value="Ank"/>
    <property type="match status" value="1"/>
</dbReference>
<protein>
    <recommendedName>
        <fullName evidence="8">DZIP3-like HEPN domain-containing protein</fullName>
    </recommendedName>
</protein>
<dbReference type="InterPro" id="IPR041249">
    <property type="entry name" value="HEPN_DZIP3"/>
</dbReference>
<evidence type="ECO:0008006" key="8">
    <source>
        <dbReference type="Google" id="ProtNLM"/>
    </source>
</evidence>
<feature type="repeat" description="ANK" evidence="3">
    <location>
        <begin position="1884"/>
        <end position="1906"/>
    </location>
</feature>
<feature type="repeat" description="ANK" evidence="3">
    <location>
        <begin position="1519"/>
        <end position="1541"/>
    </location>
</feature>
<feature type="repeat" description="ANK" evidence="3">
    <location>
        <begin position="1194"/>
        <end position="1226"/>
    </location>
</feature>
<feature type="repeat" description="ANK" evidence="3">
    <location>
        <begin position="935"/>
        <end position="957"/>
    </location>
</feature>
<feature type="repeat" description="ANK" evidence="3">
    <location>
        <begin position="1486"/>
        <end position="1518"/>
    </location>
</feature>
<feature type="repeat" description="ANK" evidence="3">
    <location>
        <begin position="1008"/>
        <end position="1030"/>
    </location>
</feature>
<feature type="repeat" description="ANK" evidence="3">
    <location>
        <begin position="1048"/>
        <end position="1080"/>
    </location>
</feature>
<feature type="repeat" description="ANK" evidence="3">
    <location>
        <begin position="1924"/>
        <end position="1956"/>
    </location>
</feature>
<dbReference type="Gene3D" id="1.25.40.20">
    <property type="entry name" value="Ankyrin repeat-containing domain"/>
    <property type="match status" value="18"/>
</dbReference>
<feature type="repeat" description="ANK" evidence="3">
    <location>
        <begin position="1592"/>
        <end position="1614"/>
    </location>
</feature>
<feature type="repeat" description="ANK" evidence="3">
    <location>
        <begin position="1081"/>
        <end position="1103"/>
    </location>
</feature>
<evidence type="ECO:0000256" key="2">
    <source>
        <dbReference type="ARBA" id="ARBA00023043"/>
    </source>
</evidence>
<evidence type="ECO:0000313" key="6">
    <source>
        <dbReference type="EMBL" id="CAG2236081.1"/>
    </source>
</evidence>